<dbReference type="KEGG" id="marq:MARGE09_P1111"/>
<dbReference type="CDD" id="cd00118">
    <property type="entry name" value="LysM"/>
    <property type="match status" value="1"/>
</dbReference>
<dbReference type="PANTHER" id="PTHR21666:SF263">
    <property type="entry name" value="MUREIN HYDROLASE ACTIVATOR NLPD"/>
    <property type="match status" value="1"/>
</dbReference>
<evidence type="ECO:0000313" key="3">
    <source>
        <dbReference type="EMBL" id="BCD96911.1"/>
    </source>
</evidence>
<dbReference type="PROSITE" id="PS51782">
    <property type="entry name" value="LYSM"/>
    <property type="match status" value="1"/>
</dbReference>
<dbReference type="GO" id="GO:0032153">
    <property type="term" value="C:cell division site"/>
    <property type="evidence" value="ECO:0007669"/>
    <property type="project" value="TreeGrafter"/>
</dbReference>
<evidence type="ECO:0000259" key="2">
    <source>
        <dbReference type="PROSITE" id="PS51782"/>
    </source>
</evidence>
<proteinExistence type="inferred from homology"/>
<dbReference type="PANTHER" id="PTHR21666">
    <property type="entry name" value="PEPTIDASE-RELATED"/>
    <property type="match status" value="1"/>
</dbReference>
<name>A0AAN1WFZ8_9GAMM</name>
<comment type="similarity">
    <text evidence="1">Belongs to the E.coli NlpD/Haemophilus LppB family.</text>
</comment>
<evidence type="ECO:0000313" key="4">
    <source>
        <dbReference type="Proteomes" id="UP001320119"/>
    </source>
</evidence>
<gene>
    <name evidence="3" type="ORF">MARGE09_P1111</name>
</gene>
<dbReference type="InterPro" id="IPR011055">
    <property type="entry name" value="Dup_hybrid_motif"/>
</dbReference>
<dbReference type="GO" id="GO:0004222">
    <property type="term" value="F:metalloendopeptidase activity"/>
    <property type="evidence" value="ECO:0007669"/>
    <property type="project" value="TreeGrafter"/>
</dbReference>
<dbReference type="Gene3D" id="3.10.350.10">
    <property type="entry name" value="LysM domain"/>
    <property type="match status" value="1"/>
</dbReference>
<accession>A0AAN1WFZ8</accession>
<dbReference type="SUPFAM" id="SSF51261">
    <property type="entry name" value="Duplicated hybrid motif"/>
    <property type="match status" value="1"/>
</dbReference>
<dbReference type="CDD" id="cd12797">
    <property type="entry name" value="M23_peptidase"/>
    <property type="match status" value="1"/>
</dbReference>
<dbReference type="InterPro" id="IPR036779">
    <property type="entry name" value="LysM_dom_sf"/>
</dbReference>
<dbReference type="SMART" id="SM00257">
    <property type="entry name" value="LysM"/>
    <property type="match status" value="1"/>
</dbReference>
<dbReference type="GO" id="GO:0009279">
    <property type="term" value="C:cell outer membrane"/>
    <property type="evidence" value="ECO:0007669"/>
    <property type="project" value="TreeGrafter"/>
</dbReference>
<protein>
    <submittedName>
        <fullName evidence="3">Lipoprotein NlpD</fullName>
    </submittedName>
</protein>
<feature type="domain" description="LysM" evidence="2">
    <location>
        <begin position="54"/>
        <end position="98"/>
    </location>
</feature>
<dbReference type="Pfam" id="PF01476">
    <property type="entry name" value="LysM"/>
    <property type="match status" value="1"/>
</dbReference>
<dbReference type="InterPro" id="IPR050570">
    <property type="entry name" value="Cell_wall_metabolism_enzyme"/>
</dbReference>
<reference evidence="3 4" key="1">
    <citation type="journal article" date="2022" name="IScience">
        <title>An ultrasensitive nanofiber-based assay for enzymatic hydrolysis and deep-sea microbial degradation of cellulose.</title>
        <authorList>
            <person name="Tsudome M."/>
            <person name="Tachioka M."/>
            <person name="Miyazaki M."/>
            <person name="Uchimura K."/>
            <person name="Tsuda M."/>
            <person name="Takaki Y."/>
            <person name="Deguchi S."/>
        </authorList>
    </citation>
    <scope>NUCLEOTIDE SEQUENCE [LARGE SCALE GENOMIC DNA]</scope>
    <source>
        <strain evidence="3 4">GE09</strain>
    </source>
</reference>
<evidence type="ECO:0000256" key="1">
    <source>
        <dbReference type="ARBA" id="ARBA00038420"/>
    </source>
</evidence>
<sequence>MSDAYYQRIFSLCVKKTSSVLLNILIILCCFSCSSHPNRAPVSSVGQPQSLKVNTHVVARGDTLYAIAWRYNLDYKNLAKINGIGPPYSILPGQKIHLKGVAARQPYRAKAVPKKNKKAVSSSVPVKVNSRVVKNTQSPVVVKSQSVKSGPLVWGWPVSGRVISLFRSGKGLNKGIDIAAKLGESVRAAADGEVVYAGSGLRGYGKLLIVKHQNSYLSAYAHNSQLLAKEGQLVKRGQKIAEVGASGTTTVKLHFEIRRDGVPVDPVKYLPR</sequence>
<dbReference type="Gene3D" id="2.70.70.10">
    <property type="entry name" value="Glucose Permease (Domain IIA)"/>
    <property type="match status" value="1"/>
</dbReference>
<organism evidence="3 4">
    <name type="scientific">Marinagarivorans cellulosilyticus</name>
    <dbReference type="NCBI Taxonomy" id="2721545"/>
    <lineage>
        <taxon>Bacteria</taxon>
        <taxon>Pseudomonadati</taxon>
        <taxon>Pseudomonadota</taxon>
        <taxon>Gammaproteobacteria</taxon>
        <taxon>Cellvibrionales</taxon>
        <taxon>Cellvibrionaceae</taxon>
        <taxon>Marinagarivorans</taxon>
    </lineage>
</organism>
<dbReference type="Proteomes" id="UP001320119">
    <property type="component" value="Chromosome"/>
</dbReference>
<dbReference type="EMBL" id="AP023086">
    <property type="protein sequence ID" value="BCD96911.1"/>
    <property type="molecule type" value="Genomic_DNA"/>
</dbReference>
<dbReference type="InterPro" id="IPR016047">
    <property type="entry name" value="M23ase_b-sheet_dom"/>
</dbReference>
<dbReference type="AlphaFoldDB" id="A0AAN1WFZ8"/>
<dbReference type="InterPro" id="IPR018392">
    <property type="entry name" value="LysM"/>
</dbReference>
<keyword evidence="4" id="KW-1185">Reference proteome</keyword>
<dbReference type="Pfam" id="PF01551">
    <property type="entry name" value="Peptidase_M23"/>
    <property type="match status" value="1"/>
</dbReference>
<keyword evidence="3" id="KW-0449">Lipoprotein</keyword>